<evidence type="ECO:0000259" key="1">
    <source>
        <dbReference type="Pfam" id="PF08268"/>
    </source>
</evidence>
<accession>A0ABD3IK39</accession>
<reference evidence="2 3" key="1">
    <citation type="submission" date="2024-11" db="EMBL/GenBank/DDBJ databases">
        <title>Chromosome-level genome assembly of Eucalyptus globulus Labill. provides insights into its genome evolution.</title>
        <authorList>
            <person name="Li X."/>
        </authorList>
    </citation>
    <scope>NUCLEOTIDE SEQUENCE [LARGE SCALE GENOMIC DNA]</scope>
    <source>
        <strain evidence="2">CL2024</strain>
        <tissue evidence="2">Fresh tender leaves</tissue>
    </source>
</reference>
<dbReference type="AlphaFoldDB" id="A0ABD3IK39"/>
<evidence type="ECO:0000313" key="3">
    <source>
        <dbReference type="Proteomes" id="UP001634007"/>
    </source>
</evidence>
<proteinExistence type="predicted"/>
<dbReference type="Proteomes" id="UP001634007">
    <property type="component" value="Unassembled WGS sequence"/>
</dbReference>
<sequence length="182" mass="21148">MLLPSSREVHPHFAFASGALNWFMMSDSFPSPWTRVTLSFDLTREDFSLIPLPDDFSTPRRPTIQWDFGRMHELGGSLALVHHSNAMHIDVWVLKDHTSREWTKKYRIDTGELPCPNGPNGSNYYVVNPYKRDKLILHCLGDKDLYIYDVNKERFTRCAIKDIALCSYALFWCETLSFVTLK</sequence>
<dbReference type="EMBL" id="JBJKBG010000011">
    <property type="protein sequence ID" value="KAL3715342.1"/>
    <property type="molecule type" value="Genomic_DNA"/>
</dbReference>
<dbReference type="InterPro" id="IPR013187">
    <property type="entry name" value="F-box-assoc_dom_typ3"/>
</dbReference>
<organism evidence="2 3">
    <name type="scientific">Eucalyptus globulus</name>
    <name type="common">Tasmanian blue gum</name>
    <dbReference type="NCBI Taxonomy" id="34317"/>
    <lineage>
        <taxon>Eukaryota</taxon>
        <taxon>Viridiplantae</taxon>
        <taxon>Streptophyta</taxon>
        <taxon>Embryophyta</taxon>
        <taxon>Tracheophyta</taxon>
        <taxon>Spermatophyta</taxon>
        <taxon>Magnoliopsida</taxon>
        <taxon>eudicotyledons</taxon>
        <taxon>Gunneridae</taxon>
        <taxon>Pentapetalae</taxon>
        <taxon>rosids</taxon>
        <taxon>malvids</taxon>
        <taxon>Myrtales</taxon>
        <taxon>Myrtaceae</taxon>
        <taxon>Myrtoideae</taxon>
        <taxon>Eucalypteae</taxon>
        <taxon>Eucalyptus</taxon>
    </lineage>
</organism>
<protein>
    <recommendedName>
        <fullName evidence="1">F-box associated beta-propeller type 3 domain-containing protein</fullName>
    </recommendedName>
</protein>
<comment type="caution">
    <text evidence="2">The sequence shown here is derived from an EMBL/GenBank/DDBJ whole genome shotgun (WGS) entry which is preliminary data.</text>
</comment>
<evidence type="ECO:0000313" key="2">
    <source>
        <dbReference type="EMBL" id="KAL3715342.1"/>
    </source>
</evidence>
<name>A0ABD3IK39_EUCGL</name>
<feature type="domain" description="F-box associated beta-propeller type 3" evidence="1">
    <location>
        <begin position="36"/>
        <end position="164"/>
    </location>
</feature>
<keyword evidence="3" id="KW-1185">Reference proteome</keyword>
<dbReference type="Pfam" id="PF08268">
    <property type="entry name" value="FBA_3"/>
    <property type="match status" value="1"/>
</dbReference>
<gene>
    <name evidence="2" type="ORF">ACJRO7_007123</name>
</gene>